<dbReference type="EMBL" id="JACXJA010000017">
    <property type="protein sequence ID" value="MBD2863215.1"/>
    <property type="molecule type" value="Genomic_DNA"/>
</dbReference>
<sequence>MSAFSEIRNIYCVGRNYRLHAAELGNAVPEQPMLFSKPTHALALMDGSEIAVPGTRGEVHYEAEVVIRIGRDYKPGLPVDELIDGVALGVDLTLRDVQGELKKKGYPWLAAKGFRNSAPISAFRPFPGVLAFSSEPFGLRINGQNVQKGSITEMIFDLQTIVDFCAEHYGIGRGDVLFTGTPAGVGALADGDRLELFYGSETWGEGVIRLR</sequence>
<comment type="caution">
    <text evidence="4">The sequence shown here is derived from an EMBL/GenBank/DDBJ whole genome shotgun (WGS) entry which is preliminary data.</text>
</comment>
<organism evidence="4 5">
    <name type="scientific">Paenibacillus oceani</name>
    <dbReference type="NCBI Taxonomy" id="2772510"/>
    <lineage>
        <taxon>Bacteria</taxon>
        <taxon>Bacillati</taxon>
        <taxon>Bacillota</taxon>
        <taxon>Bacilli</taxon>
        <taxon>Bacillales</taxon>
        <taxon>Paenibacillaceae</taxon>
        <taxon>Paenibacillus</taxon>
    </lineage>
</organism>
<evidence type="ECO:0000313" key="5">
    <source>
        <dbReference type="Proteomes" id="UP000639396"/>
    </source>
</evidence>
<keyword evidence="2" id="KW-0479">Metal-binding</keyword>
<dbReference type="AlphaFoldDB" id="A0A927CC91"/>
<evidence type="ECO:0000259" key="3">
    <source>
        <dbReference type="Pfam" id="PF01557"/>
    </source>
</evidence>
<dbReference type="Gene3D" id="3.90.850.10">
    <property type="entry name" value="Fumarylacetoacetase-like, C-terminal domain"/>
    <property type="match status" value="1"/>
</dbReference>
<gene>
    <name evidence="4" type="ORF">IDH45_14575</name>
</gene>
<protein>
    <submittedName>
        <fullName evidence="4">Fumarylacetoacetate hydrolase family protein</fullName>
    </submittedName>
</protein>
<name>A0A927CC91_9BACL</name>
<reference evidence="4" key="1">
    <citation type="submission" date="2020-09" db="EMBL/GenBank/DDBJ databases">
        <title>A novel bacterium of genus Paenibacillus, isolated from South China Sea.</title>
        <authorList>
            <person name="Huang H."/>
            <person name="Mo K."/>
            <person name="Hu Y."/>
        </authorList>
    </citation>
    <scope>NUCLEOTIDE SEQUENCE</scope>
    <source>
        <strain evidence="4">IB182363</strain>
    </source>
</reference>
<dbReference type="GO" id="GO:0046872">
    <property type="term" value="F:metal ion binding"/>
    <property type="evidence" value="ECO:0007669"/>
    <property type="project" value="UniProtKB-KW"/>
</dbReference>
<dbReference type="Pfam" id="PF01557">
    <property type="entry name" value="FAA_hydrolase"/>
    <property type="match status" value="1"/>
</dbReference>
<dbReference type="PANTHER" id="PTHR11820">
    <property type="entry name" value="ACYLPYRUVASE"/>
    <property type="match status" value="1"/>
</dbReference>
<dbReference type="Proteomes" id="UP000639396">
    <property type="component" value="Unassembled WGS sequence"/>
</dbReference>
<feature type="domain" description="Fumarylacetoacetase-like C-terminal" evidence="3">
    <location>
        <begin position="10"/>
        <end position="196"/>
    </location>
</feature>
<dbReference type="InterPro" id="IPR036663">
    <property type="entry name" value="Fumarylacetoacetase_C_sf"/>
</dbReference>
<keyword evidence="4" id="KW-0378">Hydrolase</keyword>
<dbReference type="GO" id="GO:0018773">
    <property type="term" value="F:acetylpyruvate hydrolase activity"/>
    <property type="evidence" value="ECO:0007669"/>
    <property type="project" value="TreeGrafter"/>
</dbReference>
<accession>A0A927CC91</accession>
<keyword evidence="5" id="KW-1185">Reference proteome</keyword>
<evidence type="ECO:0000256" key="2">
    <source>
        <dbReference type="ARBA" id="ARBA00022723"/>
    </source>
</evidence>
<evidence type="ECO:0000256" key="1">
    <source>
        <dbReference type="ARBA" id="ARBA00010211"/>
    </source>
</evidence>
<dbReference type="PANTHER" id="PTHR11820:SF7">
    <property type="entry name" value="ACYLPYRUVASE FAHD1, MITOCHONDRIAL"/>
    <property type="match status" value="1"/>
</dbReference>
<dbReference type="RefSeq" id="WP_190928802.1">
    <property type="nucleotide sequence ID" value="NZ_JACXJA010000017.1"/>
</dbReference>
<evidence type="ECO:0000313" key="4">
    <source>
        <dbReference type="EMBL" id="MBD2863215.1"/>
    </source>
</evidence>
<proteinExistence type="inferred from homology"/>
<dbReference type="InterPro" id="IPR011234">
    <property type="entry name" value="Fumarylacetoacetase-like_C"/>
</dbReference>
<comment type="similarity">
    <text evidence="1">Belongs to the FAH family.</text>
</comment>
<dbReference type="SUPFAM" id="SSF56529">
    <property type="entry name" value="FAH"/>
    <property type="match status" value="1"/>
</dbReference>